<gene>
    <name evidence="1" type="ORF">Cha6605_0004</name>
</gene>
<keyword evidence="2" id="KW-1185">Reference proteome</keyword>
<protein>
    <submittedName>
        <fullName evidence="1">Uncharacterized protein</fullName>
    </submittedName>
</protein>
<dbReference type="AlphaFoldDB" id="K9U9P4"/>
<sequence>MEELPNVDNPLDLLFGGMEKLSLGGNEHTLNVLHLLPTQQFRTIVDAGCGTGRQIMVLRGLINQSAWRTSYHQLLLGATPAEETSA</sequence>
<dbReference type="HOGENOM" id="CLU_2492188_0_0_3"/>
<dbReference type="RefSeq" id="WP_015157508.1">
    <property type="nucleotide sequence ID" value="NC_019697.1"/>
</dbReference>
<proteinExistence type="predicted"/>
<dbReference type="KEGG" id="cmp:Cha6605_0004"/>
<reference evidence="1 2" key="1">
    <citation type="submission" date="2012-05" db="EMBL/GenBank/DDBJ databases">
        <title>Finished chromosome of genome of Chamaesiphon sp. PCC 6605.</title>
        <authorList>
            <consortium name="US DOE Joint Genome Institute"/>
            <person name="Gugger M."/>
            <person name="Coursin T."/>
            <person name="Rippka R."/>
            <person name="Tandeau De Marsac N."/>
            <person name="Huntemann M."/>
            <person name="Wei C.-L."/>
            <person name="Han J."/>
            <person name="Detter J.C."/>
            <person name="Han C."/>
            <person name="Tapia R."/>
            <person name="Chen A."/>
            <person name="Kyrpides N."/>
            <person name="Mavromatis K."/>
            <person name="Markowitz V."/>
            <person name="Szeto E."/>
            <person name="Ivanova N."/>
            <person name="Pagani I."/>
            <person name="Pati A."/>
            <person name="Goodwin L."/>
            <person name="Nordberg H.P."/>
            <person name="Cantor M.N."/>
            <person name="Hua S.X."/>
            <person name="Woyke T."/>
            <person name="Kerfeld C.A."/>
        </authorList>
    </citation>
    <scope>NUCLEOTIDE SEQUENCE [LARGE SCALE GENOMIC DNA]</scope>
    <source>
        <strain evidence="2">ATCC 27169 / PCC 6605</strain>
    </source>
</reference>
<dbReference type="EMBL" id="CP003600">
    <property type="protein sequence ID" value="AFY91313.1"/>
    <property type="molecule type" value="Genomic_DNA"/>
</dbReference>
<evidence type="ECO:0000313" key="2">
    <source>
        <dbReference type="Proteomes" id="UP000010366"/>
    </source>
</evidence>
<organism evidence="1 2">
    <name type="scientific">Chamaesiphon minutus (strain ATCC 27169 / PCC 6605)</name>
    <dbReference type="NCBI Taxonomy" id="1173020"/>
    <lineage>
        <taxon>Bacteria</taxon>
        <taxon>Bacillati</taxon>
        <taxon>Cyanobacteriota</taxon>
        <taxon>Cyanophyceae</taxon>
        <taxon>Gomontiellales</taxon>
        <taxon>Chamaesiphonaceae</taxon>
        <taxon>Chamaesiphon</taxon>
    </lineage>
</organism>
<name>K9U9P4_CHAP6</name>
<dbReference type="Proteomes" id="UP000010366">
    <property type="component" value="Chromosome"/>
</dbReference>
<evidence type="ECO:0000313" key="1">
    <source>
        <dbReference type="EMBL" id="AFY91313.1"/>
    </source>
</evidence>
<accession>K9U9P4</accession>